<feature type="coiled-coil region" evidence="6">
    <location>
        <begin position="140"/>
        <end position="167"/>
    </location>
</feature>
<comment type="caution">
    <text evidence="9">The sequence shown here is derived from an EMBL/GenBank/DDBJ whole genome shotgun (WGS) entry which is preliminary data.</text>
</comment>
<evidence type="ECO:0000256" key="2">
    <source>
        <dbReference type="ARBA" id="ARBA00009695"/>
    </source>
</evidence>
<dbReference type="InterPro" id="IPR053925">
    <property type="entry name" value="RecX_HTH_3rd"/>
</dbReference>
<evidence type="ECO:0000256" key="3">
    <source>
        <dbReference type="ARBA" id="ARBA00018111"/>
    </source>
</evidence>
<evidence type="ECO:0000313" key="10">
    <source>
        <dbReference type="Proteomes" id="UP000823990"/>
    </source>
</evidence>
<evidence type="ECO:0000259" key="8">
    <source>
        <dbReference type="Pfam" id="PF21982"/>
    </source>
</evidence>
<dbReference type="GO" id="GO:0006282">
    <property type="term" value="P:regulation of DNA repair"/>
    <property type="evidence" value="ECO:0007669"/>
    <property type="project" value="UniProtKB-UniRule"/>
</dbReference>
<feature type="domain" description="RecX first three-helical" evidence="8">
    <location>
        <begin position="62"/>
        <end position="101"/>
    </location>
</feature>
<keyword evidence="4 5" id="KW-0963">Cytoplasm</keyword>
<dbReference type="InterPro" id="IPR053926">
    <property type="entry name" value="RecX_HTH_1st"/>
</dbReference>
<evidence type="ECO:0000313" key="9">
    <source>
        <dbReference type="EMBL" id="HIW01801.1"/>
    </source>
</evidence>
<dbReference type="Proteomes" id="UP000823990">
    <property type="component" value="Unassembled WGS sequence"/>
</dbReference>
<gene>
    <name evidence="5" type="primary">recX</name>
    <name evidence="9" type="ORF">H9892_00450</name>
</gene>
<dbReference type="Pfam" id="PF21981">
    <property type="entry name" value="RecX_HTH3"/>
    <property type="match status" value="1"/>
</dbReference>
<dbReference type="InterPro" id="IPR003783">
    <property type="entry name" value="Regulatory_RecX"/>
</dbReference>
<dbReference type="PANTHER" id="PTHR33602:SF1">
    <property type="entry name" value="REGULATORY PROTEIN RECX FAMILY PROTEIN"/>
    <property type="match status" value="1"/>
</dbReference>
<protein>
    <recommendedName>
        <fullName evidence="3 5">Regulatory protein RecX</fullName>
    </recommendedName>
</protein>
<evidence type="ECO:0000256" key="5">
    <source>
        <dbReference type="HAMAP-Rule" id="MF_01114"/>
    </source>
</evidence>
<dbReference type="PANTHER" id="PTHR33602">
    <property type="entry name" value="REGULATORY PROTEIN RECX FAMILY PROTEIN"/>
    <property type="match status" value="1"/>
</dbReference>
<comment type="function">
    <text evidence="5">Modulates RecA activity.</text>
</comment>
<evidence type="ECO:0000256" key="4">
    <source>
        <dbReference type="ARBA" id="ARBA00022490"/>
    </source>
</evidence>
<reference evidence="9" key="1">
    <citation type="journal article" date="2021" name="PeerJ">
        <title>Extensive microbial diversity within the chicken gut microbiome revealed by metagenomics and culture.</title>
        <authorList>
            <person name="Gilroy R."/>
            <person name="Ravi A."/>
            <person name="Getino M."/>
            <person name="Pursley I."/>
            <person name="Horton D.L."/>
            <person name="Alikhan N.F."/>
            <person name="Baker D."/>
            <person name="Gharbi K."/>
            <person name="Hall N."/>
            <person name="Watson M."/>
            <person name="Adriaenssens E.M."/>
            <person name="Foster-Nyarko E."/>
            <person name="Jarju S."/>
            <person name="Secka A."/>
            <person name="Antonio M."/>
            <person name="Oren A."/>
            <person name="Chaudhuri R.R."/>
            <person name="La Ragione R."/>
            <person name="Hildebrand F."/>
            <person name="Pallen M.J."/>
        </authorList>
    </citation>
    <scope>NUCLEOTIDE SEQUENCE</scope>
    <source>
        <strain evidence="9">12435</strain>
    </source>
</reference>
<reference evidence="9" key="2">
    <citation type="submission" date="2021-04" db="EMBL/GenBank/DDBJ databases">
        <authorList>
            <person name="Gilroy R."/>
        </authorList>
    </citation>
    <scope>NUCLEOTIDE SEQUENCE</scope>
    <source>
        <strain evidence="9">12435</strain>
    </source>
</reference>
<comment type="similarity">
    <text evidence="2 5">Belongs to the RecX family.</text>
</comment>
<evidence type="ECO:0000259" key="7">
    <source>
        <dbReference type="Pfam" id="PF21981"/>
    </source>
</evidence>
<feature type="domain" description="RecX third three-helical" evidence="7">
    <location>
        <begin position="154"/>
        <end position="192"/>
    </location>
</feature>
<organism evidence="9 10">
    <name type="scientific">Candidatus Protoclostridium stercorigallinarum</name>
    <dbReference type="NCBI Taxonomy" id="2838741"/>
    <lineage>
        <taxon>Bacteria</taxon>
        <taxon>Bacillati</taxon>
        <taxon>Bacillota</taxon>
        <taxon>Clostridia</taxon>
        <taxon>Candidatus Protoclostridium</taxon>
    </lineage>
</organism>
<name>A0A9D1PYX4_9FIRM</name>
<dbReference type="HAMAP" id="MF_01114">
    <property type="entry name" value="RecX"/>
    <property type="match status" value="1"/>
</dbReference>
<dbReference type="InterPro" id="IPR036388">
    <property type="entry name" value="WH-like_DNA-bd_sf"/>
</dbReference>
<dbReference type="EMBL" id="DXHS01000008">
    <property type="protein sequence ID" value="HIW01801.1"/>
    <property type="molecule type" value="Genomic_DNA"/>
</dbReference>
<dbReference type="Gene3D" id="1.10.10.10">
    <property type="entry name" value="Winged helix-like DNA-binding domain superfamily/Winged helix DNA-binding domain"/>
    <property type="match status" value="3"/>
</dbReference>
<dbReference type="Pfam" id="PF21982">
    <property type="entry name" value="RecX_HTH1"/>
    <property type="match status" value="1"/>
</dbReference>
<dbReference type="AlphaFoldDB" id="A0A9D1PYX4"/>
<evidence type="ECO:0000256" key="1">
    <source>
        <dbReference type="ARBA" id="ARBA00004496"/>
    </source>
</evidence>
<accession>A0A9D1PYX4</accession>
<comment type="subcellular location">
    <subcellularLocation>
        <location evidence="1 5">Cytoplasm</location>
    </subcellularLocation>
</comment>
<proteinExistence type="inferred from homology"/>
<evidence type="ECO:0000256" key="6">
    <source>
        <dbReference type="SAM" id="Coils"/>
    </source>
</evidence>
<dbReference type="GO" id="GO:0005737">
    <property type="term" value="C:cytoplasm"/>
    <property type="evidence" value="ECO:0007669"/>
    <property type="project" value="UniProtKB-SubCell"/>
</dbReference>
<keyword evidence="6" id="KW-0175">Coiled coil</keyword>
<sequence>MGKVTDIRPQKRAKTRVNIYVDGEFAVALEALTAKSGGLEIGAEVTKERLYRLAAESEAESALRRAFAYVGRRMRTESEVTRYLTDKGYGEPVVRDTVDKLKSYGYIDDAEFVRSYVEAKSGTRGKLRIKRDLALLGADEKSAEEALSALGDQREAAERAAEKYLRTHPYEYRKLCAHLYAKGFDGDDIRAAARRFGKGEEDYETSI</sequence>